<reference evidence="3" key="2">
    <citation type="submission" date="2018-05" db="EMBL/GenBank/DDBJ databases">
        <title>OgluRS3 (Oryza glumaepatula Reference Sequence Version 3).</title>
        <authorList>
            <person name="Zhang J."/>
            <person name="Kudrna D."/>
            <person name="Lee S."/>
            <person name="Talag J."/>
            <person name="Welchert J."/>
            <person name="Wing R.A."/>
        </authorList>
    </citation>
    <scope>NUCLEOTIDE SEQUENCE [LARGE SCALE GENOMIC DNA]</scope>
</reference>
<protein>
    <submittedName>
        <fullName evidence="3">Uncharacterized protein</fullName>
    </submittedName>
</protein>
<dbReference type="HOGENOM" id="CLU_2562077_0_0_1"/>
<organism evidence="3">
    <name type="scientific">Oryza glumipatula</name>
    <dbReference type="NCBI Taxonomy" id="40148"/>
    <lineage>
        <taxon>Eukaryota</taxon>
        <taxon>Viridiplantae</taxon>
        <taxon>Streptophyta</taxon>
        <taxon>Embryophyta</taxon>
        <taxon>Tracheophyta</taxon>
        <taxon>Spermatophyta</taxon>
        <taxon>Magnoliopsida</taxon>
        <taxon>Liliopsida</taxon>
        <taxon>Poales</taxon>
        <taxon>Poaceae</taxon>
        <taxon>BOP clade</taxon>
        <taxon>Oryzoideae</taxon>
        <taxon>Oryzeae</taxon>
        <taxon>Oryzinae</taxon>
        <taxon>Oryza</taxon>
    </lineage>
</organism>
<proteinExistence type="predicted"/>
<keyword evidence="2" id="KW-0812">Transmembrane</keyword>
<evidence type="ECO:0000313" key="3">
    <source>
        <dbReference type="EnsemblPlants" id="OGLUM06G20250.1"/>
    </source>
</evidence>
<keyword evidence="4" id="KW-1185">Reference proteome</keyword>
<evidence type="ECO:0000256" key="1">
    <source>
        <dbReference type="SAM" id="MobiDB-lite"/>
    </source>
</evidence>
<feature type="compositionally biased region" description="Gly residues" evidence="1">
    <location>
        <begin position="10"/>
        <end position="20"/>
    </location>
</feature>
<keyword evidence="2" id="KW-1133">Transmembrane helix</keyword>
<sequence>MAVWRHKGGGETVRGVGDGDMLGPRARRQGDARVACSSSSMGGVLLLHLSILATMMRTDVLLEPNLASWGRQLCAQVPAPLM</sequence>
<feature type="region of interest" description="Disordered" evidence="1">
    <location>
        <begin position="1"/>
        <end position="24"/>
    </location>
</feature>
<keyword evidence="2" id="KW-0472">Membrane</keyword>
<dbReference type="Gramene" id="OGLUM06G20250.1">
    <property type="protein sequence ID" value="OGLUM06G20250.1"/>
    <property type="gene ID" value="OGLUM06G20250"/>
</dbReference>
<name>A0A0E0AB60_9ORYZ</name>
<dbReference type="Proteomes" id="UP000026961">
    <property type="component" value="Chromosome 6"/>
</dbReference>
<feature type="transmembrane region" description="Helical" evidence="2">
    <location>
        <begin position="34"/>
        <end position="56"/>
    </location>
</feature>
<dbReference type="EnsemblPlants" id="OGLUM06G20250.1">
    <property type="protein sequence ID" value="OGLUM06G20250.1"/>
    <property type="gene ID" value="OGLUM06G20250"/>
</dbReference>
<accession>A0A0E0AB60</accession>
<evidence type="ECO:0000256" key="2">
    <source>
        <dbReference type="SAM" id="Phobius"/>
    </source>
</evidence>
<reference evidence="3" key="1">
    <citation type="submission" date="2015-04" db="UniProtKB">
        <authorList>
            <consortium name="EnsemblPlants"/>
        </authorList>
    </citation>
    <scope>IDENTIFICATION</scope>
</reference>
<evidence type="ECO:0000313" key="4">
    <source>
        <dbReference type="Proteomes" id="UP000026961"/>
    </source>
</evidence>
<dbReference type="AlphaFoldDB" id="A0A0E0AB60"/>